<reference evidence="2 3" key="1">
    <citation type="submission" date="2016-10" db="EMBL/GenBank/DDBJ databases">
        <title>Paenibacillus species isolates.</title>
        <authorList>
            <person name="Beno S.M."/>
        </authorList>
    </citation>
    <scope>NUCLEOTIDE SEQUENCE [LARGE SCALE GENOMIC DNA]</scope>
    <source>
        <strain evidence="2 3">FSL H7-0918</strain>
    </source>
</reference>
<dbReference type="Proteomes" id="UP000187323">
    <property type="component" value="Unassembled WGS sequence"/>
</dbReference>
<dbReference type="Gene3D" id="1.20.120.450">
    <property type="entry name" value="dinb family like domain"/>
    <property type="match status" value="1"/>
</dbReference>
<dbReference type="OrthoDB" id="68731at2"/>
<proteinExistence type="predicted"/>
<evidence type="ECO:0008006" key="5">
    <source>
        <dbReference type="Google" id="ProtNLM"/>
    </source>
</evidence>
<dbReference type="Pfam" id="PF07609">
    <property type="entry name" value="DUF1572"/>
    <property type="match status" value="1"/>
</dbReference>
<sequence>MSEIIIECMRRLDQSLGYVEQAVNKLSTEAIWFRPKSKMNAIGNLCLHIAGSEYQHLVSGIGNKPIERDRPNEFLTRGGYSSQELLQYMRKVREESRLVVGNLTKADLEREVTISFPEGAGMENYTWSIQKIMIGAAEHYSYHTGQIVYASKLLQKEDDHLLNNWKHYF</sequence>
<evidence type="ECO:0000313" key="4">
    <source>
        <dbReference type="Proteomes" id="UP000249163"/>
    </source>
</evidence>
<dbReference type="SUPFAM" id="SSF109854">
    <property type="entry name" value="DinB/YfiT-like putative metalloenzymes"/>
    <property type="match status" value="1"/>
</dbReference>
<dbReference type="Proteomes" id="UP000249163">
    <property type="component" value="Chromosome"/>
</dbReference>
<dbReference type="AlphaFoldDB" id="A0A1R0YRY0"/>
<dbReference type="EMBL" id="MPTO01000049">
    <property type="protein sequence ID" value="OME10285.1"/>
    <property type="molecule type" value="Genomic_DNA"/>
</dbReference>
<reference evidence="1 4" key="2">
    <citation type="submission" date="2017-06" db="EMBL/GenBank/DDBJ databases">
        <title>Complete genome sequence of Paenibacillus odorifer CBA7130.</title>
        <authorList>
            <person name="Nam Y.-D."/>
            <person name="Kang J."/>
            <person name="Chung W.-H."/>
        </authorList>
    </citation>
    <scope>NUCLEOTIDE SEQUENCE [LARGE SCALE GENOMIC DNA]</scope>
    <source>
        <strain evidence="1 4">CBA7130</strain>
    </source>
</reference>
<evidence type="ECO:0000313" key="2">
    <source>
        <dbReference type="EMBL" id="OME10285.1"/>
    </source>
</evidence>
<gene>
    <name evidence="2" type="ORF">BSK47_30900</name>
    <name evidence="1" type="ORF">CD191_10985</name>
</gene>
<evidence type="ECO:0000313" key="3">
    <source>
        <dbReference type="Proteomes" id="UP000187323"/>
    </source>
</evidence>
<dbReference type="RefSeq" id="WP_076138869.1">
    <property type="nucleotide sequence ID" value="NZ_CP021965.1"/>
</dbReference>
<accession>A0A1R0YRY0</accession>
<dbReference type="InterPro" id="IPR034660">
    <property type="entry name" value="DinB/YfiT-like"/>
</dbReference>
<name>A0A1R0YRY0_9BACL</name>
<evidence type="ECO:0000313" key="1">
    <source>
        <dbReference type="EMBL" id="AWV33096.1"/>
    </source>
</evidence>
<protein>
    <recommendedName>
        <fullName evidence="5">DUF1572 domain-containing protein</fullName>
    </recommendedName>
</protein>
<dbReference type="InterPro" id="IPR011466">
    <property type="entry name" value="DUF1572"/>
</dbReference>
<organism evidence="2 3">
    <name type="scientific">Paenibacillus odorifer</name>
    <dbReference type="NCBI Taxonomy" id="189426"/>
    <lineage>
        <taxon>Bacteria</taxon>
        <taxon>Bacillati</taxon>
        <taxon>Bacillota</taxon>
        <taxon>Bacilli</taxon>
        <taxon>Bacillales</taxon>
        <taxon>Paenibacillaceae</taxon>
        <taxon>Paenibacillus</taxon>
    </lineage>
</organism>
<dbReference type="EMBL" id="CP021965">
    <property type="protein sequence ID" value="AWV33096.1"/>
    <property type="molecule type" value="Genomic_DNA"/>
</dbReference>